<protein>
    <recommendedName>
        <fullName evidence="1">F-box domain-containing protein</fullName>
    </recommendedName>
</protein>
<dbReference type="CDD" id="cd09917">
    <property type="entry name" value="F-box_SF"/>
    <property type="match status" value="1"/>
</dbReference>
<name>A0A367KSE0_RHIST</name>
<dbReference type="Gene3D" id="3.80.10.10">
    <property type="entry name" value="Ribonuclease Inhibitor"/>
    <property type="match status" value="1"/>
</dbReference>
<dbReference type="EMBL" id="PJQM01000580">
    <property type="protein sequence ID" value="RCI04772.1"/>
    <property type="molecule type" value="Genomic_DNA"/>
</dbReference>
<dbReference type="InterPro" id="IPR032675">
    <property type="entry name" value="LRR_dom_sf"/>
</dbReference>
<accession>A0A367KSE0</accession>
<evidence type="ECO:0000313" key="2">
    <source>
        <dbReference type="EMBL" id="RCI04772.1"/>
    </source>
</evidence>
<dbReference type="AlphaFoldDB" id="A0A367KSE0"/>
<comment type="caution">
    <text evidence="2">The sequence shown here is derived from an EMBL/GenBank/DDBJ whole genome shotgun (WGS) entry which is preliminary data.</text>
</comment>
<feature type="domain" description="F-box" evidence="1">
    <location>
        <begin position="1"/>
        <end position="50"/>
    </location>
</feature>
<evidence type="ECO:0000313" key="3">
    <source>
        <dbReference type="Proteomes" id="UP000253551"/>
    </source>
</evidence>
<dbReference type="SUPFAM" id="SSF81383">
    <property type="entry name" value="F-box domain"/>
    <property type="match status" value="1"/>
</dbReference>
<reference evidence="2 3" key="1">
    <citation type="journal article" date="2018" name="G3 (Bethesda)">
        <title>Phylogenetic and Phylogenomic Definition of Rhizopus Species.</title>
        <authorList>
            <person name="Gryganskyi A.P."/>
            <person name="Golan J."/>
            <person name="Dolatabadi S."/>
            <person name="Mondo S."/>
            <person name="Robb S."/>
            <person name="Idnurm A."/>
            <person name="Muszewska A."/>
            <person name="Steczkiewicz K."/>
            <person name="Masonjones S."/>
            <person name="Liao H.L."/>
            <person name="Gajdeczka M.T."/>
            <person name="Anike F."/>
            <person name="Vuek A."/>
            <person name="Anishchenko I.M."/>
            <person name="Voigt K."/>
            <person name="de Hoog G.S."/>
            <person name="Smith M.E."/>
            <person name="Heitman J."/>
            <person name="Vilgalys R."/>
            <person name="Stajich J.E."/>
        </authorList>
    </citation>
    <scope>NUCLEOTIDE SEQUENCE [LARGE SCALE GENOMIC DNA]</scope>
    <source>
        <strain evidence="2 3">LSU 92-RS-03</strain>
    </source>
</reference>
<keyword evidence="3" id="KW-1185">Reference proteome</keyword>
<gene>
    <name evidence="2" type="ORF">CU098_008423</name>
</gene>
<proteinExistence type="predicted"/>
<sequence length="249" mass="29140">MYRLSKLPIEILYHVFSYLDTEDLVTLARMNTWYGYWLSIMLSERIDKNVKNEGWRIHIDILAKSYPSNQSHPTFPFSTELLLLGEFARINPFTLTVEFKLCPIDEEGLDSITDATPSDCSIVLFDDIKTNIDIVAYFAQIATSRRLQHVNQAGAAMMSDKKLWYQYNHHTKGSAVMGTGFQVKYDMKETRQEFRKLVDAFEQHHGKLSHAPAIISFDRLWVSPEWWVKQIKLPTLWNEQQEGLEHSYW</sequence>
<dbReference type="OrthoDB" id="2255585at2759"/>
<organism evidence="2 3">
    <name type="scientific">Rhizopus stolonifer</name>
    <name type="common">Rhizopus nigricans</name>
    <dbReference type="NCBI Taxonomy" id="4846"/>
    <lineage>
        <taxon>Eukaryota</taxon>
        <taxon>Fungi</taxon>
        <taxon>Fungi incertae sedis</taxon>
        <taxon>Mucoromycota</taxon>
        <taxon>Mucoromycotina</taxon>
        <taxon>Mucoromycetes</taxon>
        <taxon>Mucorales</taxon>
        <taxon>Mucorineae</taxon>
        <taxon>Rhizopodaceae</taxon>
        <taxon>Rhizopus</taxon>
    </lineage>
</organism>
<dbReference type="PROSITE" id="PS50181">
    <property type="entry name" value="FBOX"/>
    <property type="match status" value="1"/>
</dbReference>
<dbReference type="InterPro" id="IPR036047">
    <property type="entry name" value="F-box-like_dom_sf"/>
</dbReference>
<evidence type="ECO:0000259" key="1">
    <source>
        <dbReference type="PROSITE" id="PS50181"/>
    </source>
</evidence>
<dbReference type="InterPro" id="IPR001810">
    <property type="entry name" value="F-box_dom"/>
</dbReference>
<dbReference type="Pfam" id="PF12937">
    <property type="entry name" value="F-box-like"/>
    <property type="match status" value="1"/>
</dbReference>
<dbReference type="Proteomes" id="UP000253551">
    <property type="component" value="Unassembled WGS sequence"/>
</dbReference>